<dbReference type="PROSITE" id="PS00463">
    <property type="entry name" value="ZN2_CY6_FUNGAL_1"/>
    <property type="match status" value="1"/>
</dbReference>
<feature type="region of interest" description="Disordered" evidence="2">
    <location>
        <begin position="46"/>
        <end position="67"/>
    </location>
</feature>
<comment type="caution">
    <text evidence="4">The sequence shown here is derived from an EMBL/GenBank/DDBJ whole genome shotgun (WGS) entry which is preliminary data.</text>
</comment>
<dbReference type="PROSITE" id="PS50048">
    <property type="entry name" value="ZN2_CY6_FUNGAL_2"/>
    <property type="match status" value="1"/>
</dbReference>
<dbReference type="CDD" id="cd00067">
    <property type="entry name" value="GAL4"/>
    <property type="match status" value="1"/>
</dbReference>
<dbReference type="PANTHER" id="PTHR38791:SF13">
    <property type="entry name" value="ZN(2)-C6 FUNGAL-TYPE DOMAIN-CONTAINING PROTEIN"/>
    <property type="match status" value="1"/>
</dbReference>
<evidence type="ECO:0000256" key="2">
    <source>
        <dbReference type="SAM" id="MobiDB-lite"/>
    </source>
</evidence>
<keyword evidence="5" id="KW-1185">Reference proteome</keyword>
<reference evidence="5" key="1">
    <citation type="submission" date="2024-06" db="EMBL/GenBank/DDBJ databases">
        <title>Draft Genome Sequences of Epichloe bromicola Strains Isolated from Elymus ciliaris.</title>
        <authorList>
            <consortium name="Epichloe bromicola genome sequencing consortium"/>
            <person name="Miura A."/>
            <person name="Imano S."/>
            <person name="Ashida A."/>
            <person name="Sato I."/>
            <person name="Chiba S."/>
            <person name="Tanaka A."/>
            <person name="Camagna M."/>
            <person name="Takemoto D."/>
        </authorList>
    </citation>
    <scope>NUCLEOTIDE SEQUENCE [LARGE SCALE GENOMIC DNA]</scope>
    <source>
        <strain evidence="5">DP</strain>
    </source>
</reference>
<evidence type="ECO:0000313" key="4">
    <source>
        <dbReference type="EMBL" id="GAB0135150.1"/>
    </source>
</evidence>
<name>A0ABQ0CNX9_9HYPO</name>
<dbReference type="Pfam" id="PF11951">
    <property type="entry name" value="Fungal_trans_2"/>
    <property type="match status" value="1"/>
</dbReference>
<dbReference type="InterPro" id="IPR053175">
    <property type="entry name" value="DHMBA_Reg_Transcription_Factor"/>
</dbReference>
<dbReference type="SUPFAM" id="SSF57701">
    <property type="entry name" value="Zn2/Cys6 DNA-binding domain"/>
    <property type="match status" value="1"/>
</dbReference>
<dbReference type="SMART" id="SM00066">
    <property type="entry name" value="GAL4"/>
    <property type="match status" value="1"/>
</dbReference>
<dbReference type="InterPro" id="IPR036864">
    <property type="entry name" value="Zn2-C6_fun-type_DNA-bd_sf"/>
</dbReference>
<evidence type="ECO:0000256" key="1">
    <source>
        <dbReference type="ARBA" id="ARBA00023242"/>
    </source>
</evidence>
<dbReference type="Gene3D" id="4.10.240.10">
    <property type="entry name" value="Zn(2)-C6 fungal-type DNA-binding domain"/>
    <property type="match status" value="1"/>
</dbReference>
<proteinExistence type="predicted"/>
<dbReference type="InterPro" id="IPR021858">
    <property type="entry name" value="Fun_TF"/>
</dbReference>
<evidence type="ECO:0000259" key="3">
    <source>
        <dbReference type="PROSITE" id="PS50048"/>
    </source>
</evidence>
<feature type="domain" description="Zn(2)-C6 fungal-type" evidence="3">
    <location>
        <begin position="9"/>
        <end position="37"/>
    </location>
</feature>
<accession>A0ABQ0CNX9</accession>
<sequence length="521" mass="57949">MARRRTSRACQSCKIRRIKCDLQHPSCGQCLRARIRCPGPLKDTDLPPAAPASSVRRKKPSGLKIDTSATATKSSIVESPTVPLHERASCHFVANYCLTPHPGGMRGFLDFLMPLLKSRRDLPHIRLAFDACSIASLNNSIDRKPEYESLALAHYTKALAATSAALRNPAIAKDDATLAAVYLLCLFETITATSVCTIAWGSHTRGALLLIRARGYEQLQSKSGLDLFITSRTQIIIRALSAGIPPDGGLEIPRKFYQKEPALYFQELSLQVAKIKAVATELLNRPPTADNIVPLRKIVQKCRSLEEEILEWAKNLPESYSWKTVAWEYRVPRGDYSTAEVYPGRIDLYQNIWAASLLNFARTGRILVTSVMMRCVAFLTWPNDYRTTIEYAAVTKAWAEEMSSIMASVPYLLGWFVKHRESRKDLNLSAYGCGEDDATKTLPGFLLIWPLATLEAHDYTTDAQRAWVRGRLAYIGQHLGVRSATKRIQFTNRAGAISAVRALPSPERSLEAEDDAEAPSP</sequence>
<dbReference type="Proteomes" id="UP001562357">
    <property type="component" value="Unassembled WGS sequence"/>
</dbReference>
<keyword evidence="1" id="KW-0539">Nucleus</keyword>
<dbReference type="EMBL" id="BAAFGZ010000112">
    <property type="protein sequence ID" value="GAB0135150.1"/>
    <property type="molecule type" value="Genomic_DNA"/>
</dbReference>
<dbReference type="PANTHER" id="PTHR38791">
    <property type="entry name" value="ZN(II)2CYS6 TRANSCRIPTION FACTOR (EUROFUNG)-RELATED-RELATED"/>
    <property type="match status" value="1"/>
</dbReference>
<protein>
    <recommendedName>
        <fullName evidence="3">Zn(2)-C6 fungal-type domain-containing protein</fullName>
    </recommendedName>
</protein>
<organism evidence="4 5">
    <name type="scientific">Epichloe bromicola</name>
    <dbReference type="NCBI Taxonomy" id="79588"/>
    <lineage>
        <taxon>Eukaryota</taxon>
        <taxon>Fungi</taxon>
        <taxon>Dikarya</taxon>
        <taxon>Ascomycota</taxon>
        <taxon>Pezizomycotina</taxon>
        <taxon>Sordariomycetes</taxon>
        <taxon>Hypocreomycetidae</taxon>
        <taxon>Hypocreales</taxon>
        <taxon>Clavicipitaceae</taxon>
        <taxon>Epichloe</taxon>
    </lineage>
</organism>
<dbReference type="Pfam" id="PF00172">
    <property type="entry name" value="Zn_clus"/>
    <property type="match status" value="1"/>
</dbReference>
<dbReference type="InterPro" id="IPR001138">
    <property type="entry name" value="Zn2Cys6_DnaBD"/>
</dbReference>
<gene>
    <name evidence="4" type="primary">g3497</name>
    <name evidence="4" type="ORF">EsDP_00003497</name>
</gene>
<evidence type="ECO:0000313" key="5">
    <source>
        <dbReference type="Proteomes" id="UP001562357"/>
    </source>
</evidence>